<feature type="non-terminal residue" evidence="3">
    <location>
        <position position="1020"/>
    </location>
</feature>
<sequence>MIWKNTFKMNISTNLKNSFFLASLLFLLMAFSEVSAQCNSNNVTVTNFYFGDANGNPIASNDNNEIGDPVNGYIYADFGGSAGNGYSLYVEYDVYINDEFKEKVILCLFDGQQIPRGTSAVIDDYQWNWGDKFELRNFYMNWNTNSGGTCEKKDRNSQCYGNPDGFIVRTPLIANFDYTTSCENFIVDFTNLTTGGDNTAYTYTWDFDQLGSSNASDPSFNFNQAGQYQVSLQVTDGTSSSSITKSVVINDQIQVSVSKQDLNCNEENTGSINITPSGGSGSYTYSWTGPNFSSSSQNISGLNEGSYEVTITDNSNNSCSITEVITLSKPETPAQPQANISQQPGCEDTTGNISVTTVQGITYTLLDENQNPLNNSIANGEFSGLGAGTYFVQANNGDCESVSEALVIIENLGTPAQPQANISQQPGCEDTTGTISVTTVQGITYTLLDENQNPVSNSIANGEFSGLGAGTYFVQADNGDCESVSEALVIIENLGTPAQPQANISQQLTCEDTTGTISATTVQGITYTLLDENQNPLNNSITNGEFSGLDAGTYFVQANNGDCESVSEALVIIENLGTPAQPQASISQQPTCEDTTGTISVTTVQGITYTLLDENQNPLNNSIANGEFNGLDAGTYFVQADNGDCQSVSEELIIIENLGTPAQPQASISQQPGCEDTTGTISVTTVQGITYTLLDENQNPLNNSIANGEFSGLGAGTYFVQADNGDCESTSEELVIIENLGTPAQPQASISQQPGCEDTTGTISVTTVQGITYTLLDENQNPVSNSIANGEFSGLDAGTYFVQADNGDCESISEALVIIENLGTPAQPQASIVQQPGCGDTTGTISVTTVQGITYSLLDENQNPLNNSIVNEEFSGLGAGTYFVQAHNGDCQSTSEELVIIENLGTPAQPQASISQQPTCEDTTGTISVTTVQGITYTLLDENQNPVSNSIANGEFSGLGAGTYFVQADNGDCQSVSEALVIIENLGTPAQPQASIAQQPTCEDTTGTISVTTVQGITYT</sequence>
<organism evidence="3 4">
    <name type="scientific">Salegentibacter maritimus</name>
    <dbReference type="NCBI Taxonomy" id="2794347"/>
    <lineage>
        <taxon>Bacteria</taxon>
        <taxon>Pseudomonadati</taxon>
        <taxon>Bacteroidota</taxon>
        <taxon>Flavobacteriia</taxon>
        <taxon>Flavobacteriales</taxon>
        <taxon>Flavobacteriaceae</taxon>
        <taxon>Salegentibacter</taxon>
    </lineage>
</organism>
<dbReference type="RefSeq" id="WP_198639500.1">
    <property type="nucleotide sequence ID" value="NZ_JAEHNY010000018.1"/>
</dbReference>
<keyword evidence="4" id="KW-1185">Reference proteome</keyword>
<accession>A0ABS0TK10</accession>
<dbReference type="InterPro" id="IPR000601">
    <property type="entry name" value="PKD_dom"/>
</dbReference>
<evidence type="ECO:0000256" key="1">
    <source>
        <dbReference type="SAM" id="SignalP"/>
    </source>
</evidence>
<feature type="chain" id="PRO_5046501987" evidence="1">
    <location>
        <begin position="37"/>
        <end position="1020"/>
    </location>
</feature>
<dbReference type="Gene3D" id="2.60.40.10">
    <property type="entry name" value="Immunoglobulins"/>
    <property type="match status" value="2"/>
</dbReference>
<proteinExistence type="predicted"/>
<dbReference type="InterPro" id="IPR022409">
    <property type="entry name" value="PKD/Chitinase_dom"/>
</dbReference>
<dbReference type="SUPFAM" id="SSF49299">
    <property type="entry name" value="PKD domain"/>
    <property type="match status" value="1"/>
</dbReference>
<dbReference type="CDD" id="cd00146">
    <property type="entry name" value="PKD"/>
    <property type="match status" value="1"/>
</dbReference>
<dbReference type="InterPro" id="IPR013783">
    <property type="entry name" value="Ig-like_fold"/>
</dbReference>
<comment type="caution">
    <text evidence="3">The sequence shown here is derived from an EMBL/GenBank/DDBJ whole genome shotgun (WGS) entry which is preliminary data.</text>
</comment>
<reference evidence="3 4" key="1">
    <citation type="submission" date="2020-12" db="EMBL/GenBank/DDBJ databases">
        <title>Salegentibacter orientalis sp. nov., isolated from costal sediment.</title>
        <authorList>
            <person name="Lian F.-B."/>
        </authorList>
    </citation>
    <scope>NUCLEOTIDE SEQUENCE [LARGE SCALE GENOMIC DNA]</scope>
    <source>
        <strain evidence="3 4">F60176</strain>
    </source>
</reference>
<keyword evidence="1" id="KW-0732">Signal</keyword>
<dbReference type="Proteomes" id="UP000635665">
    <property type="component" value="Unassembled WGS sequence"/>
</dbReference>
<dbReference type="Pfam" id="PF18911">
    <property type="entry name" value="PKD_4"/>
    <property type="match status" value="1"/>
</dbReference>
<gene>
    <name evidence="3" type="ORF">I6U50_15350</name>
</gene>
<dbReference type="Pfam" id="PF13573">
    <property type="entry name" value="SprB"/>
    <property type="match status" value="1"/>
</dbReference>
<dbReference type="InterPro" id="IPR025667">
    <property type="entry name" value="SprB_repeat"/>
</dbReference>
<feature type="signal peptide" evidence="1">
    <location>
        <begin position="1"/>
        <end position="36"/>
    </location>
</feature>
<evidence type="ECO:0000313" key="3">
    <source>
        <dbReference type="EMBL" id="MBI6121402.1"/>
    </source>
</evidence>
<protein>
    <submittedName>
        <fullName evidence="3">PKD domain-containing protein</fullName>
    </submittedName>
</protein>
<feature type="domain" description="PKD" evidence="2">
    <location>
        <begin position="187"/>
        <end position="249"/>
    </location>
</feature>
<dbReference type="InterPro" id="IPR035986">
    <property type="entry name" value="PKD_dom_sf"/>
</dbReference>
<evidence type="ECO:0000313" key="4">
    <source>
        <dbReference type="Proteomes" id="UP000635665"/>
    </source>
</evidence>
<name>A0ABS0TK10_9FLAO</name>
<dbReference type="SMART" id="SM00089">
    <property type="entry name" value="PKD"/>
    <property type="match status" value="2"/>
</dbReference>
<evidence type="ECO:0000259" key="2">
    <source>
        <dbReference type="PROSITE" id="PS50093"/>
    </source>
</evidence>
<dbReference type="PROSITE" id="PS50093">
    <property type="entry name" value="PKD"/>
    <property type="match status" value="1"/>
</dbReference>
<dbReference type="EMBL" id="JAEHNY010000018">
    <property type="protein sequence ID" value="MBI6121402.1"/>
    <property type="molecule type" value="Genomic_DNA"/>
</dbReference>